<dbReference type="PANTHER" id="PTHR33178">
    <property type="match status" value="1"/>
</dbReference>
<comment type="caution">
    <text evidence="3">The sequence shown here is derived from an EMBL/GenBank/DDBJ whole genome shotgun (WGS) entry which is preliminary data.</text>
</comment>
<keyword evidence="4" id="KW-1185">Reference proteome</keyword>
<protein>
    <recommendedName>
        <fullName evidence="2">Stress-response A/B barrel domain-containing protein</fullName>
    </recommendedName>
</protein>
<dbReference type="PANTHER" id="PTHR33178:SF17">
    <property type="entry name" value="STRESS-RESPONSE A_B BARREL DOMAIN-CONTAINING PROTEIN"/>
    <property type="match status" value="1"/>
</dbReference>
<dbReference type="Proteomes" id="UP001265746">
    <property type="component" value="Unassembled WGS sequence"/>
</dbReference>
<evidence type="ECO:0000259" key="2">
    <source>
        <dbReference type="PROSITE" id="PS51502"/>
    </source>
</evidence>
<proteinExistence type="predicted"/>
<sequence length="135" mass="15382">MLNIRNIATRVFPRSRVSTPPIMAVIHIVLFKFRPDVSQQHKDQFVAELKKLKSLPCVQDAQLTVGGPSITDPIERSKGFEFALVSRHKDKAALAEYQASKEHHDVTSKLLWPFQEDVCRFDFETSDEDSSKSLI</sequence>
<evidence type="ECO:0000313" key="4">
    <source>
        <dbReference type="Proteomes" id="UP001265746"/>
    </source>
</evidence>
<dbReference type="InterPro" id="IPR011008">
    <property type="entry name" value="Dimeric_a/b-barrel"/>
</dbReference>
<dbReference type="InterPro" id="IPR044662">
    <property type="entry name" value="HS1/DABB1-like"/>
</dbReference>
<dbReference type="EMBL" id="JAUJFL010000001">
    <property type="protein sequence ID" value="KAK2615314.1"/>
    <property type="molecule type" value="Genomic_DNA"/>
</dbReference>
<evidence type="ECO:0000313" key="3">
    <source>
        <dbReference type="EMBL" id="KAK2615314.1"/>
    </source>
</evidence>
<dbReference type="AlphaFoldDB" id="A0AAD9ST75"/>
<evidence type="ECO:0000256" key="1">
    <source>
        <dbReference type="ARBA" id="ARBA00011738"/>
    </source>
</evidence>
<dbReference type="Pfam" id="PF07876">
    <property type="entry name" value="Dabb"/>
    <property type="match status" value="1"/>
</dbReference>
<dbReference type="SMART" id="SM00886">
    <property type="entry name" value="Dabb"/>
    <property type="match status" value="1"/>
</dbReference>
<comment type="subunit">
    <text evidence="1">Homodimer.</text>
</comment>
<dbReference type="SUPFAM" id="SSF54909">
    <property type="entry name" value="Dimeric alpha+beta barrel"/>
    <property type="match status" value="1"/>
</dbReference>
<reference evidence="3" key="1">
    <citation type="submission" date="2023-06" db="EMBL/GenBank/DDBJ databases">
        <authorList>
            <person name="Noh H."/>
        </authorList>
    </citation>
    <scope>NUCLEOTIDE SEQUENCE</scope>
    <source>
        <strain evidence="3">DUCC20226</strain>
    </source>
</reference>
<accession>A0AAD9ST75</accession>
<dbReference type="Gene3D" id="3.30.70.100">
    <property type="match status" value="1"/>
</dbReference>
<feature type="domain" description="Stress-response A/B barrel" evidence="2">
    <location>
        <begin position="25"/>
        <end position="123"/>
    </location>
</feature>
<organism evidence="3 4">
    <name type="scientific">Phomopsis amygdali</name>
    <name type="common">Fusicoccum amygdali</name>
    <dbReference type="NCBI Taxonomy" id="1214568"/>
    <lineage>
        <taxon>Eukaryota</taxon>
        <taxon>Fungi</taxon>
        <taxon>Dikarya</taxon>
        <taxon>Ascomycota</taxon>
        <taxon>Pezizomycotina</taxon>
        <taxon>Sordariomycetes</taxon>
        <taxon>Sordariomycetidae</taxon>
        <taxon>Diaporthales</taxon>
        <taxon>Diaporthaceae</taxon>
        <taxon>Diaporthe</taxon>
    </lineage>
</organism>
<dbReference type="InterPro" id="IPR013097">
    <property type="entry name" value="Dabb"/>
</dbReference>
<name>A0AAD9ST75_PHOAM</name>
<dbReference type="PROSITE" id="PS51502">
    <property type="entry name" value="S_R_A_B_BARREL"/>
    <property type="match status" value="1"/>
</dbReference>
<gene>
    <name evidence="3" type="ORF">N8I77_002077</name>
</gene>